<dbReference type="CDD" id="cd01014">
    <property type="entry name" value="nicotinamidase_related"/>
    <property type="match status" value="1"/>
</dbReference>
<organism evidence="4 5">
    <name type="scientific">Halopenitus persicus</name>
    <dbReference type="NCBI Taxonomy" id="1048396"/>
    <lineage>
        <taxon>Archaea</taxon>
        <taxon>Methanobacteriati</taxon>
        <taxon>Methanobacteriota</taxon>
        <taxon>Stenosarchaea group</taxon>
        <taxon>Halobacteria</taxon>
        <taxon>Halobacteriales</taxon>
        <taxon>Haloferacaceae</taxon>
        <taxon>Halopenitus</taxon>
    </lineage>
</organism>
<dbReference type="Gene3D" id="3.40.50.850">
    <property type="entry name" value="Isochorismatase-like"/>
    <property type="match status" value="1"/>
</dbReference>
<name>A0A1H3FI51_9EURY</name>
<dbReference type="PANTHER" id="PTHR43540">
    <property type="entry name" value="PEROXYUREIDOACRYLATE/UREIDOACRYLATE AMIDOHYDROLASE-RELATED"/>
    <property type="match status" value="1"/>
</dbReference>
<dbReference type="GO" id="GO:0016787">
    <property type="term" value="F:hydrolase activity"/>
    <property type="evidence" value="ECO:0007669"/>
    <property type="project" value="UniProtKB-KW"/>
</dbReference>
<evidence type="ECO:0000256" key="2">
    <source>
        <dbReference type="SAM" id="MobiDB-lite"/>
    </source>
</evidence>
<gene>
    <name evidence="4" type="ORF">SAMN05216564_10267</name>
</gene>
<dbReference type="SUPFAM" id="SSF52499">
    <property type="entry name" value="Isochorismatase-like hydrolases"/>
    <property type="match status" value="1"/>
</dbReference>
<protein>
    <submittedName>
        <fullName evidence="4">Nicotinamidase-related amidase</fullName>
    </submittedName>
</protein>
<dbReference type="Pfam" id="PF00857">
    <property type="entry name" value="Isochorismatase"/>
    <property type="match status" value="1"/>
</dbReference>
<feature type="domain" description="Isochorismatase-like" evidence="3">
    <location>
        <begin position="63"/>
        <end position="205"/>
    </location>
</feature>
<dbReference type="PANTHER" id="PTHR43540:SF1">
    <property type="entry name" value="ISOCHORISMATASE HYDROLASE"/>
    <property type="match status" value="1"/>
</dbReference>
<dbReference type="InterPro" id="IPR000868">
    <property type="entry name" value="Isochorismatase-like_dom"/>
</dbReference>
<proteinExistence type="predicted"/>
<dbReference type="AlphaFoldDB" id="A0A1H3FI51"/>
<reference evidence="5" key="1">
    <citation type="submission" date="2016-10" db="EMBL/GenBank/DDBJ databases">
        <authorList>
            <person name="Varghese N."/>
            <person name="Submissions S."/>
        </authorList>
    </citation>
    <scope>NUCLEOTIDE SEQUENCE [LARGE SCALE GENOMIC DNA]</scope>
    <source>
        <strain evidence="5">DC30,IBRC 10041,KCTC 4046</strain>
    </source>
</reference>
<evidence type="ECO:0000256" key="1">
    <source>
        <dbReference type="ARBA" id="ARBA00022801"/>
    </source>
</evidence>
<accession>A0A1H3FI51</accession>
<dbReference type="OrthoDB" id="202119at2157"/>
<evidence type="ECO:0000259" key="3">
    <source>
        <dbReference type="Pfam" id="PF00857"/>
    </source>
</evidence>
<dbReference type="Proteomes" id="UP000199079">
    <property type="component" value="Unassembled WGS sequence"/>
</dbReference>
<dbReference type="EMBL" id="FNPC01000002">
    <property type="protein sequence ID" value="SDX90656.1"/>
    <property type="molecule type" value="Genomic_DNA"/>
</dbReference>
<feature type="region of interest" description="Disordered" evidence="2">
    <location>
        <begin position="1"/>
        <end position="62"/>
    </location>
</feature>
<evidence type="ECO:0000313" key="5">
    <source>
        <dbReference type="Proteomes" id="UP000199079"/>
    </source>
</evidence>
<sequence length="254" mass="27920">MTDDETGANADEANDEGPNPDGANDEGPNPDEANDEGPNPDGANDEGPNPDEANTEERDADPVLVLVDFQRGFDEPGWGDRNNPDAEANARTLLSAWREASLPVVHVRHDSTEPDSPLRGDRPGFAFKEGFEPADGDRERLVTKRVNGAFVGTDLEEWLAEHGFRRLVVCGLTTDHCVSTTTRMAENRGFEVTVVRDATASFDREFGGERFDEERFDADLVHRSALAHLAGEFARIETTASVRERVDGRRIEST</sequence>
<keyword evidence="5" id="KW-1185">Reference proteome</keyword>
<keyword evidence="1" id="KW-0378">Hydrolase</keyword>
<dbReference type="InterPro" id="IPR050272">
    <property type="entry name" value="Isochorismatase-like_hydrls"/>
</dbReference>
<evidence type="ECO:0000313" key="4">
    <source>
        <dbReference type="EMBL" id="SDX90656.1"/>
    </source>
</evidence>
<dbReference type="InterPro" id="IPR036380">
    <property type="entry name" value="Isochorismatase-like_sf"/>
</dbReference>